<gene>
    <name evidence="7" type="ORF">SBRCBS47491_007023</name>
</gene>
<dbReference type="InterPro" id="IPR007219">
    <property type="entry name" value="XnlR_reg_dom"/>
</dbReference>
<evidence type="ECO:0000313" key="7">
    <source>
        <dbReference type="EMBL" id="CAK7228783.1"/>
    </source>
</evidence>
<dbReference type="SUPFAM" id="SSF57701">
    <property type="entry name" value="Zn2/Cys6 DNA-binding domain"/>
    <property type="match status" value="1"/>
</dbReference>
<dbReference type="CDD" id="cd00067">
    <property type="entry name" value="GAL4"/>
    <property type="match status" value="1"/>
</dbReference>
<protein>
    <recommendedName>
        <fullName evidence="9">Zn(2)-C6 fungal-type domain-containing protein</fullName>
    </recommendedName>
</protein>
<dbReference type="CDD" id="cd12148">
    <property type="entry name" value="fungal_TF_MHR"/>
    <property type="match status" value="1"/>
</dbReference>
<evidence type="ECO:0000256" key="1">
    <source>
        <dbReference type="ARBA" id="ARBA00004123"/>
    </source>
</evidence>
<feature type="region of interest" description="Disordered" evidence="4">
    <location>
        <begin position="1"/>
        <end position="23"/>
    </location>
</feature>
<dbReference type="PANTHER" id="PTHR31001:SF49">
    <property type="entry name" value="ZN(II)2CYS6 TRANSCRIPTION FACTOR (EUROFUNG)"/>
    <property type="match status" value="1"/>
</dbReference>
<dbReference type="PANTHER" id="PTHR31001">
    <property type="entry name" value="UNCHARACTERIZED TRANSCRIPTIONAL REGULATORY PROTEIN"/>
    <property type="match status" value="1"/>
</dbReference>
<keyword evidence="2" id="KW-0479">Metal-binding</keyword>
<reference evidence="7 8" key="1">
    <citation type="submission" date="2024-01" db="EMBL/GenBank/DDBJ databases">
        <authorList>
            <person name="Allen C."/>
            <person name="Tagirdzhanova G."/>
        </authorList>
    </citation>
    <scope>NUCLEOTIDE SEQUENCE [LARGE SCALE GENOMIC DNA]</scope>
</reference>
<dbReference type="SMART" id="SM00066">
    <property type="entry name" value="GAL4"/>
    <property type="match status" value="1"/>
</dbReference>
<feature type="compositionally biased region" description="Low complexity" evidence="4">
    <location>
        <begin position="1"/>
        <end position="11"/>
    </location>
</feature>
<sequence>MSPTPSSTPSSGARSPEEQFRVVRKRNRVPLSCYPCRTKKKCDRGHPCSNCVKRDGDNTSTCSYAAPVNRKKNQSASASPDDMQNRIDRLESLVLSLMHTGNSVDAATAASAAGMVPGVSAPNTVSRTDSISSAAAKDTGSQVVDDVDDESDIDDGLATSLGVLKVDTDRGKSMYIGQEHWHTILSDIAEVKNYFVQHRRDLEKSYERVLQSKSATAREAPTFLLGAEATTEGDLRAELPPKSTVLTLCGRYFNSMDNAVNIIHAPTFNAQLRSHWQNPSKTPIMWLGLLYSVMCLAMLSYHKVGDEPPEWKGHAMELASLFRVRTVQCLVTADYTKPVEYTVETMILYVFGEYSSRWDADLGLWLIGSLITRVAFRMGYHRDAKWFPSITPFQAEMRRRTWALVRMCDVMFSHQVSLPNMIYDHDCDTQLPLNIFDEEFGPNTKVLPPSRPSSEPTPIAYMIAKVKLCLELGNILQATTRVGKPVPYEEILRFDKRLREVKEEIPSHLKLQPLEGSQDPLTLIIARFNIDSLYQKIMCLLHRKYLSRARQNPRYAHSRRSAIEASMETLHHLQTLNKESQANGRLRSIKWYVASIATKDFLLPAMLVALEVRFDNLAHKEGRDNDSFWTREQREDMVNILNSTKEIWRPLADGSMEAFKAYNIIRIVLEKIGTPPSNEPRATEAFMSTGVCGAEAPSGFKTTPSENSVQIDTPLTDPLMESEAMAPLNILSGTVPALSGSSTTSATGVPNIAASTTSPNTDVAALFGSIQTPGGTTYGALDPTLSAAIDGGLSASDLNGDMMGSMAGFNMFNNSMGGGVPNIMDDAMDFTTNFDWDQDTLQNYAQSGQFAAADQTFQFFSADQPLTTTTSGDTGNTFTYSGTDMPGSGPST</sequence>
<proteinExistence type="predicted"/>
<evidence type="ECO:0000256" key="3">
    <source>
        <dbReference type="ARBA" id="ARBA00023242"/>
    </source>
</evidence>
<keyword evidence="3" id="KW-0539">Nucleus</keyword>
<evidence type="ECO:0000259" key="5">
    <source>
        <dbReference type="SMART" id="SM00066"/>
    </source>
</evidence>
<dbReference type="InterPro" id="IPR036864">
    <property type="entry name" value="Zn2-C6_fun-type_DNA-bd_sf"/>
</dbReference>
<evidence type="ECO:0008006" key="9">
    <source>
        <dbReference type="Google" id="ProtNLM"/>
    </source>
</evidence>
<feature type="compositionally biased region" description="Low complexity" evidence="4">
    <location>
        <begin position="868"/>
        <end position="879"/>
    </location>
</feature>
<organism evidence="7 8">
    <name type="scientific">Sporothrix bragantina</name>
    <dbReference type="NCBI Taxonomy" id="671064"/>
    <lineage>
        <taxon>Eukaryota</taxon>
        <taxon>Fungi</taxon>
        <taxon>Dikarya</taxon>
        <taxon>Ascomycota</taxon>
        <taxon>Pezizomycotina</taxon>
        <taxon>Sordariomycetes</taxon>
        <taxon>Sordariomycetidae</taxon>
        <taxon>Ophiostomatales</taxon>
        <taxon>Ophiostomataceae</taxon>
        <taxon>Sporothrix</taxon>
    </lineage>
</organism>
<dbReference type="InterPro" id="IPR001138">
    <property type="entry name" value="Zn2Cys6_DnaBD"/>
</dbReference>
<name>A0ABP0CAD8_9PEZI</name>
<comment type="subcellular location">
    <subcellularLocation>
        <location evidence="1">Nucleus</location>
    </subcellularLocation>
</comment>
<dbReference type="SMART" id="SM00906">
    <property type="entry name" value="Fungal_trans"/>
    <property type="match status" value="1"/>
</dbReference>
<feature type="domain" description="Zn(2)-C6 fungal-type" evidence="5">
    <location>
        <begin position="27"/>
        <end position="73"/>
    </location>
</feature>
<feature type="domain" description="Xylanolytic transcriptional activator regulatory" evidence="6">
    <location>
        <begin position="364"/>
        <end position="438"/>
    </location>
</feature>
<evidence type="ECO:0000313" key="8">
    <source>
        <dbReference type="Proteomes" id="UP001642406"/>
    </source>
</evidence>
<evidence type="ECO:0000256" key="4">
    <source>
        <dbReference type="SAM" id="MobiDB-lite"/>
    </source>
</evidence>
<evidence type="ECO:0000256" key="2">
    <source>
        <dbReference type="ARBA" id="ARBA00022723"/>
    </source>
</evidence>
<feature type="region of interest" description="Disordered" evidence="4">
    <location>
        <begin position="868"/>
        <end position="892"/>
    </location>
</feature>
<dbReference type="Proteomes" id="UP001642406">
    <property type="component" value="Unassembled WGS sequence"/>
</dbReference>
<dbReference type="Gene3D" id="4.10.240.10">
    <property type="entry name" value="Zn(2)-C6 fungal-type DNA-binding domain"/>
    <property type="match status" value="1"/>
</dbReference>
<evidence type="ECO:0000259" key="6">
    <source>
        <dbReference type="SMART" id="SM00906"/>
    </source>
</evidence>
<dbReference type="InterPro" id="IPR050613">
    <property type="entry name" value="Sec_Metabolite_Reg"/>
</dbReference>
<dbReference type="EMBL" id="CAWUHC010000074">
    <property type="protein sequence ID" value="CAK7228783.1"/>
    <property type="molecule type" value="Genomic_DNA"/>
</dbReference>
<dbReference type="Pfam" id="PF04082">
    <property type="entry name" value="Fungal_trans"/>
    <property type="match status" value="1"/>
</dbReference>
<accession>A0ABP0CAD8</accession>
<comment type="caution">
    <text evidence="7">The sequence shown here is derived from an EMBL/GenBank/DDBJ whole genome shotgun (WGS) entry which is preliminary data.</text>
</comment>
<keyword evidence="8" id="KW-1185">Reference proteome</keyword>